<feature type="region of interest" description="Disordered" evidence="6">
    <location>
        <begin position="355"/>
        <end position="412"/>
    </location>
</feature>
<accession>A0A4R1BFA7</accession>
<keyword evidence="3 7" id="KW-0812">Transmembrane</keyword>
<dbReference type="EMBL" id="SKBU01000020">
    <property type="protein sequence ID" value="TCJ15866.1"/>
    <property type="molecule type" value="Genomic_DNA"/>
</dbReference>
<feature type="compositionally biased region" description="Basic residues" evidence="6">
    <location>
        <begin position="371"/>
        <end position="382"/>
    </location>
</feature>
<evidence type="ECO:0000256" key="7">
    <source>
        <dbReference type="SAM" id="Phobius"/>
    </source>
</evidence>
<feature type="transmembrane region" description="Helical" evidence="7">
    <location>
        <begin position="15"/>
        <end position="35"/>
    </location>
</feature>
<evidence type="ECO:0000256" key="1">
    <source>
        <dbReference type="ARBA" id="ARBA00004141"/>
    </source>
</evidence>
<protein>
    <submittedName>
        <fullName evidence="8">AI-2E family transporter</fullName>
    </submittedName>
</protein>
<feature type="transmembrane region" description="Helical" evidence="7">
    <location>
        <begin position="72"/>
        <end position="96"/>
    </location>
</feature>
<keyword evidence="5 7" id="KW-0472">Membrane</keyword>
<evidence type="ECO:0000313" key="8">
    <source>
        <dbReference type="EMBL" id="TCJ15866.1"/>
    </source>
</evidence>
<reference evidence="8 9" key="1">
    <citation type="submission" date="2019-03" db="EMBL/GenBank/DDBJ databases">
        <title>Whole genome sequence of a novel Rubrobacter taiwanensis strain, isolated from Yellowstone National Park.</title>
        <authorList>
            <person name="Freed S."/>
            <person name="Ramaley R.F."/>
            <person name="Kyndt J.A."/>
        </authorList>
    </citation>
    <scope>NUCLEOTIDE SEQUENCE [LARGE SCALE GENOMIC DNA]</scope>
    <source>
        <strain evidence="8 9">Yellowstone</strain>
    </source>
</reference>
<name>A0A4R1BFA7_9ACTN</name>
<feature type="transmembrane region" description="Helical" evidence="7">
    <location>
        <begin position="151"/>
        <end position="180"/>
    </location>
</feature>
<evidence type="ECO:0000256" key="4">
    <source>
        <dbReference type="ARBA" id="ARBA00022989"/>
    </source>
</evidence>
<dbReference type="Proteomes" id="UP000295244">
    <property type="component" value="Unassembled WGS sequence"/>
</dbReference>
<comment type="caution">
    <text evidence="8">The sequence shown here is derived from an EMBL/GenBank/DDBJ whole genome shotgun (WGS) entry which is preliminary data.</text>
</comment>
<comment type="subcellular location">
    <subcellularLocation>
        <location evidence="1">Membrane</location>
        <topology evidence="1">Multi-pass membrane protein</topology>
    </subcellularLocation>
</comment>
<dbReference type="InterPro" id="IPR002549">
    <property type="entry name" value="AI-2E-like"/>
</dbReference>
<organism evidence="8 9">
    <name type="scientific">Rubrobacter taiwanensis</name>
    <dbReference type="NCBI Taxonomy" id="185139"/>
    <lineage>
        <taxon>Bacteria</taxon>
        <taxon>Bacillati</taxon>
        <taxon>Actinomycetota</taxon>
        <taxon>Rubrobacteria</taxon>
        <taxon>Rubrobacterales</taxon>
        <taxon>Rubrobacteraceae</taxon>
        <taxon>Rubrobacter</taxon>
    </lineage>
</organism>
<evidence type="ECO:0000256" key="2">
    <source>
        <dbReference type="ARBA" id="ARBA00009773"/>
    </source>
</evidence>
<dbReference type="OrthoDB" id="9784366at2"/>
<feature type="transmembrane region" description="Helical" evidence="7">
    <location>
        <begin position="268"/>
        <end position="290"/>
    </location>
</feature>
<sequence>MRGALSLKDPEAGSIYRAVYVGVALFFAVLFSALFIYQIRGIVLALLLTLLFAIILSAPVNYMARRGVPRGLGVVIVLGALALVFWITGVSIAPVVREQAEQLAEEFPALLAATQNFVQDVQTRFGLEVGFELNMNELMSQAQNLLSMDTLAAAAGLGVSVVTVISMALVIAIGTIYLSISPMPVVNGFVSLFPAGWRPRVREVLSRTYSTVQRWFLGQLTAMIFIGIFSAIALSIIGIQFAVLLGVFSGLISFIPFVGPVISVIPPVLLALVSGDLISAIWVIVAYTAIQQIESNILQPVVMSRAVALHPAVVLFAILIMGTLFGLVGLLLAVPLVAAIQVLVQELWVRRMDEMGEDPDSPPPPGGKDRTKLRKPLARLRRAAAGLLSSGSSGRRENRSGPRRERTPHPPE</sequence>
<feature type="compositionally biased region" description="Low complexity" evidence="6">
    <location>
        <begin position="383"/>
        <end position="393"/>
    </location>
</feature>
<gene>
    <name evidence="8" type="ORF">E0L93_11435</name>
</gene>
<keyword evidence="4 7" id="KW-1133">Transmembrane helix</keyword>
<evidence type="ECO:0000313" key="9">
    <source>
        <dbReference type="Proteomes" id="UP000295244"/>
    </source>
</evidence>
<evidence type="ECO:0000256" key="5">
    <source>
        <dbReference type="ARBA" id="ARBA00023136"/>
    </source>
</evidence>
<dbReference type="Pfam" id="PF01594">
    <property type="entry name" value="AI-2E_transport"/>
    <property type="match status" value="1"/>
</dbReference>
<proteinExistence type="inferred from homology"/>
<dbReference type="PANTHER" id="PTHR21716:SF62">
    <property type="entry name" value="TRANSPORT PROTEIN YDBI-RELATED"/>
    <property type="match status" value="1"/>
</dbReference>
<feature type="transmembrane region" description="Helical" evidence="7">
    <location>
        <begin position="215"/>
        <end position="234"/>
    </location>
</feature>
<feature type="transmembrane region" description="Helical" evidence="7">
    <location>
        <begin position="42"/>
        <end position="60"/>
    </location>
</feature>
<comment type="similarity">
    <text evidence="2">Belongs to the autoinducer-2 exporter (AI-2E) (TC 2.A.86) family.</text>
</comment>
<dbReference type="PANTHER" id="PTHR21716">
    <property type="entry name" value="TRANSMEMBRANE PROTEIN"/>
    <property type="match status" value="1"/>
</dbReference>
<feature type="compositionally biased region" description="Basic and acidic residues" evidence="6">
    <location>
        <begin position="394"/>
        <end position="412"/>
    </location>
</feature>
<evidence type="ECO:0000256" key="6">
    <source>
        <dbReference type="SAM" id="MobiDB-lite"/>
    </source>
</evidence>
<dbReference type="AlphaFoldDB" id="A0A4R1BFA7"/>
<dbReference type="GO" id="GO:0055085">
    <property type="term" value="P:transmembrane transport"/>
    <property type="evidence" value="ECO:0007669"/>
    <property type="project" value="TreeGrafter"/>
</dbReference>
<keyword evidence="9" id="KW-1185">Reference proteome</keyword>
<evidence type="ECO:0000256" key="3">
    <source>
        <dbReference type="ARBA" id="ARBA00022692"/>
    </source>
</evidence>
<feature type="transmembrane region" description="Helical" evidence="7">
    <location>
        <begin position="241"/>
        <end position="262"/>
    </location>
</feature>
<dbReference type="GO" id="GO:0016020">
    <property type="term" value="C:membrane"/>
    <property type="evidence" value="ECO:0007669"/>
    <property type="project" value="UniProtKB-SubCell"/>
</dbReference>